<evidence type="ECO:0000259" key="2">
    <source>
        <dbReference type="Pfam" id="PF10988"/>
    </source>
</evidence>
<dbReference type="PROSITE" id="PS51257">
    <property type="entry name" value="PROKAR_LIPOPROTEIN"/>
    <property type="match status" value="1"/>
</dbReference>
<feature type="domain" description="Putative auto-transporter adhesin head GIN" evidence="2">
    <location>
        <begin position="42"/>
        <end position="234"/>
    </location>
</feature>
<dbReference type="EMBL" id="JBHUHY010000034">
    <property type="protein sequence ID" value="MFD2189162.1"/>
    <property type="molecule type" value="Genomic_DNA"/>
</dbReference>
<evidence type="ECO:0000313" key="3">
    <source>
        <dbReference type="EMBL" id="MFD2189162.1"/>
    </source>
</evidence>
<gene>
    <name evidence="3" type="ORF">ACFSJT_20345</name>
</gene>
<organism evidence="3 4">
    <name type="scientific">Aquimarina celericrescens</name>
    <dbReference type="NCBI Taxonomy" id="1964542"/>
    <lineage>
        <taxon>Bacteria</taxon>
        <taxon>Pseudomonadati</taxon>
        <taxon>Bacteroidota</taxon>
        <taxon>Flavobacteriia</taxon>
        <taxon>Flavobacteriales</taxon>
        <taxon>Flavobacteriaceae</taxon>
        <taxon>Aquimarina</taxon>
    </lineage>
</organism>
<dbReference type="Proteomes" id="UP001597344">
    <property type="component" value="Unassembled WGS sequence"/>
</dbReference>
<dbReference type="RefSeq" id="WP_378322202.1">
    <property type="nucleotide sequence ID" value="NZ_JBHUHY010000034.1"/>
</dbReference>
<sequence length="250" mass="27544">MQVVRIILILSALLVIGCDSESASDCFQRTGNIIRQQVAVANFTKILVNPNVELILKEGEITSVIIETGDNLLNEVSATVEDNRLILNDTNDCAFFRDFNQTKIFVTAPNITEIRSATQFDISSDGLLSYPNLSLLSEDFNEDTGTTTGTFHLTVDSQNIAVVSNNITSFFISGRTNDLSVRFFSGIGRFEGGDLIAQNVNIYHRGTNKIIVNPVNSLRGELRSTGDLVSLNRPPVVEIEEFFTGTLIFQ</sequence>
<name>A0ABW5B3C2_9FLAO</name>
<evidence type="ECO:0000313" key="4">
    <source>
        <dbReference type="Proteomes" id="UP001597344"/>
    </source>
</evidence>
<accession>A0ABW5B3C2</accession>
<proteinExistence type="predicted"/>
<keyword evidence="1" id="KW-0732">Signal</keyword>
<comment type="caution">
    <text evidence="3">The sequence shown here is derived from an EMBL/GenBank/DDBJ whole genome shotgun (WGS) entry which is preliminary data.</text>
</comment>
<evidence type="ECO:0000256" key="1">
    <source>
        <dbReference type="SAM" id="SignalP"/>
    </source>
</evidence>
<dbReference type="Pfam" id="PF10988">
    <property type="entry name" value="DUF2807"/>
    <property type="match status" value="1"/>
</dbReference>
<feature type="signal peptide" evidence="1">
    <location>
        <begin position="1"/>
        <end position="23"/>
    </location>
</feature>
<keyword evidence="4" id="KW-1185">Reference proteome</keyword>
<dbReference type="InterPro" id="IPR021255">
    <property type="entry name" value="DUF2807"/>
</dbReference>
<reference evidence="4" key="1">
    <citation type="journal article" date="2019" name="Int. J. Syst. Evol. Microbiol.">
        <title>The Global Catalogue of Microorganisms (GCM) 10K type strain sequencing project: providing services to taxonomists for standard genome sequencing and annotation.</title>
        <authorList>
            <consortium name="The Broad Institute Genomics Platform"/>
            <consortium name="The Broad Institute Genome Sequencing Center for Infectious Disease"/>
            <person name="Wu L."/>
            <person name="Ma J."/>
        </authorList>
    </citation>
    <scope>NUCLEOTIDE SEQUENCE [LARGE SCALE GENOMIC DNA]</scope>
    <source>
        <strain evidence="4">DT92</strain>
    </source>
</reference>
<feature type="chain" id="PRO_5046008470" evidence="1">
    <location>
        <begin position="24"/>
        <end position="250"/>
    </location>
</feature>
<protein>
    <submittedName>
        <fullName evidence="3">Head GIN domain-containing protein</fullName>
    </submittedName>
</protein>
<dbReference type="Gene3D" id="2.160.20.120">
    <property type="match status" value="1"/>
</dbReference>